<dbReference type="EMBL" id="CAJZBQ010000023">
    <property type="protein sequence ID" value="CAG9319579.1"/>
    <property type="molecule type" value="Genomic_DNA"/>
</dbReference>
<reference evidence="2" key="1">
    <citation type="submission" date="2021-09" db="EMBL/GenBank/DDBJ databases">
        <authorList>
            <consortium name="AG Swart"/>
            <person name="Singh M."/>
            <person name="Singh A."/>
            <person name="Seah K."/>
            <person name="Emmerich C."/>
        </authorList>
    </citation>
    <scope>NUCLEOTIDE SEQUENCE</scope>
    <source>
        <strain evidence="2">ATCC30299</strain>
    </source>
</reference>
<organism evidence="2 3">
    <name type="scientific">Blepharisma stoltei</name>
    <dbReference type="NCBI Taxonomy" id="1481888"/>
    <lineage>
        <taxon>Eukaryota</taxon>
        <taxon>Sar</taxon>
        <taxon>Alveolata</taxon>
        <taxon>Ciliophora</taxon>
        <taxon>Postciliodesmatophora</taxon>
        <taxon>Heterotrichea</taxon>
        <taxon>Heterotrichida</taxon>
        <taxon>Blepharismidae</taxon>
        <taxon>Blepharisma</taxon>
    </lineage>
</organism>
<feature type="compositionally biased region" description="Basic residues" evidence="1">
    <location>
        <begin position="36"/>
        <end position="57"/>
    </location>
</feature>
<keyword evidence="3" id="KW-1185">Reference proteome</keyword>
<dbReference type="Proteomes" id="UP001162131">
    <property type="component" value="Unassembled WGS sequence"/>
</dbReference>
<evidence type="ECO:0000313" key="2">
    <source>
        <dbReference type="EMBL" id="CAG9319579.1"/>
    </source>
</evidence>
<protein>
    <recommendedName>
        <fullName evidence="4">Ribosomal protein S14</fullName>
    </recommendedName>
</protein>
<proteinExistence type="predicted"/>
<sequence length="91" mass="11387">MSKYIKMKNIAKHKSTISRLESQLKTNESKYMQKIKSNRRKDRKRRKPNISGRKHHWKLKRSYSKFRKLRKSYQRSAEFYRSWDKTYWTSI</sequence>
<name>A0AAU9J137_9CILI</name>
<feature type="region of interest" description="Disordered" evidence="1">
    <location>
        <begin position="16"/>
        <end position="57"/>
    </location>
</feature>
<evidence type="ECO:0000256" key="1">
    <source>
        <dbReference type="SAM" id="MobiDB-lite"/>
    </source>
</evidence>
<dbReference type="AlphaFoldDB" id="A0AAU9J137"/>
<evidence type="ECO:0008006" key="4">
    <source>
        <dbReference type="Google" id="ProtNLM"/>
    </source>
</evidence>
<evidence type="ECO:0000313" key="3">
    <source>
        <dbReference type="Proteomes" id="UP001162131"/>
    </source>
</evidence>
<comment type="caution">
    <text evidence="2">The sequence shown here is derived from an EMBL/GenBank/DDBJ whole genome shotgun (WGS) entry which is preliminary data.</text>
</comment>
<gene>
    <name evidence="2" type="ORF">BSTOLATCC_MIC24130</name>
</gene>
<feature type="compositionally biased region" description="Polar residues" evidence="1">
    <location>
        <begin position="17"/>
        <end position="30"/>
    </location>
</feature>
<accession>A0AAU9J137</accession>